<keyword evidence="1" id="KW-0732">Signal</keyword>
<protein>
    <submittedName>
        <fullName evidence="2">Uncharacterized protein</fullName>
    </submittedName>
</protein>
<evidence type="ECO:0000256" key="1">
    <source>
        <dbReference type="SAM" id="SignalP"/>
    </source>
</evidence>
<organism evidence="2 3">
    <name type="scientific">Porites evermanni</name>
    <dbReference type="NCBI Taxonomy" id="104178"/>
    <lineage>
        <taxon>Eukaryota</taxon>
        <taxon>Metazoa</taxon>
        <taxon>Cnidaria</taxon>
        <taxon>Anthozoa</taxon>
        <taxon>Hexacorallia</taxon>
        <taxon>Scleractinia</taxon>
        <taxon>Fungiina</taxon>
        <taxon>Poritidae</taxon>
        <taxon>Porites</taxon>
    </lineage>
</organism>
<dbReference type="Proteomes" id="UP001159427">
    <property type="component" value="Unassembled WGS sequence"/>
</dbReference>
<accession>A0ABN8M212</accession>
<proteinExistence type="predicted"/>
<evidence type="ECO:0000313" key="2">
    <source>
        <dbReference type="EMBL" id="CAH3023613.1"/>
    </source>
</evidence>
<reference evidence="2 3" key="1">
    <citation type="submission" date="2022-05" db="EMBL/GenBank/DDBJ databases">
        <authorList>
            <consortium name="Genoscope - CEA"/>
            <person name="William W."/>
        </authorList>
    </citation>
    <scope>NUCLEOTIDE SEQUENCE [LARGE SCALE GENOMIC DNA]</scope>
</reference>
<feature type="non-terminal residue" evidence="2">
    <location>
        <position position="147"/>
    </location>
</feature>
<name>A0ABN8M212_9CNID</name>
<dbReference type="EMBL" id="CALNXI010000268">
    <property type="protein sequence ID" value="CAH3023613.1"/>
    <property type="molecule type" value="Genomic_DNA"/>
</dbReference>
<gene>
    <name evidence="2" type="ORF">PEVE_00019884</name>
</gene>
<comment type="caution">
    <text evidence="2">The sequence shown here is derived from an EMBL/GenBank/DDBJ whole genome shotgun (WGS) entry which is preliminary data.</text>
</comment>
<evidence type="ECO:0000313" key="3">
    <source>
        <dbReference type="Proteomes" id="UP001159427"/>
    </source>
</evidence>
<sequence length="147" mass="15571">MSNILVVILIAWLAYAEGSPRLIRGPECQCLNETLPPCPDFRACVAVTCGPGFSCEPCPCDCNIARCVPTAPLPTSGKMFDSTGQGCQCSNQNLPPCPDFGACAAITCGPGFSCEPCPCNCDIGRCVPTAPLPTPGRRCKWRNKFLP</sequence>
<keyword evidence="3" id="KW-1185">Reference proteome</keyword>
<feature type="chain" id="PRO_5047159823" evidence="1">
    <location>
        <begin position="19"/>
        <end position="147"/>
    </location>
</feature>
<feature type="signal peptide" evidence="1">
    <location>
        <begin position="1"/>
        <end position="18"/>
    </location>
</feature>